<name>A0A914R5G3_9BILA</name>
<protein>
    <submittedName>
        <fullName evidence="2">Uncharacterized protein</fullName>
    </submittedName>
</protein>
<keyword evidence="1" id="KW-1185">Reference proteome</keyword>
<organism evidence="1 2">
    <name type="scientific">Panagrolaimus davidi</name>
    <dbReference type="NCBI Taxonomy" id="227884"/>
    <lineage>
        <taxon>Eukaryota</taxon>
        <taxon>Metazoa</taxon>
        <taxon>Ecdysozoa</taxon>
        <taxon>Nematoda</taxon>
        <taxon>Chromadorea</taxon>
        <taxon>Rhabditida</taxon>
        <taxon>Tylenchina</taxon>
        <taxon>Panagrolaimomorpha</taxon>
        <taxon>Panagrolaimoidea</taxon>
        <taxon>Panagrolaimidae</taxon>
        <taxon>Panagrolaimus</taxon>
    </lineage>
</organism>
<evidence type="ECO:0000313" key="2">
    <source>
        <dbReference type="WBParaSite" id="PDA_v2.g6676.t1"/>
    </source>
</evidence>
<dbReference type="WBParaSite" id="PDA_v2.g6676.t1">
    <property type="protein sequence ID" value="PDA_v2.g6676.t1"/>
    <property type="gene ID" value="PDA_v2.g6676"/>
</dbReference>
<dbReference type="Proteomes" id="UP000887578">
    <property type="component" value="Unplaced"/>
</dbReference>
<accession>A0A914R5G3</accession>
<evidence type="ECO:0000313" key="1">
    <source>
        <dbReference type="Proteomes" id="UP000887578"/>
    </source>
</evidence>
<dbReference type="AlphaFoldDB" id="A0A914R5G3"/>
<proteinExistence type="predicted"/>
<sequence>MDSLQISPEDEEKELIEYEKQLRETYERDMEAFVVQVYEEIEENKKRDIQAITDEAEILADAHRMGL</sequence>
<reference evidence="2" key="1">
    <citation type="submission" date="2022-11" db="UniProtKB">
        <authorList>
            <consortium name="WormBaseParasite"/>
        </authorList>
    </citation>
    <scope>IDENTIFICATION</scope>
</reference>